<dbReference type="Proteomes" id="UP000037122">
    <property type="component" value="Unassembled WGS sequence"/>
</dbReference>
<organism evidence="2 3">
    <name type="scientific">Candidozyma auris</name>
    <name type="common">Yeast</name>
    <name type="synonym">Candida auris</name>
    <dbReference type="NCBI Taxonomy" id="498019"/>
    <lineage>
        <taxon>Eukaryota</taxon>
        <taxon>Fungi</taxon>
        <taxon>Dikarya</taxon>
        <taxon>Ascomycota</taxon>
        <taxon>Saccharomycotina</taxon>
        <taxon>Pichiomycetes</taxon>
        <taxon>Metschnikowiaceae</taxon>
        <taxon>Candidozyma</taxon>
    </lineage>
</organism>
<reference evidence="3" key="1">
    <citation type="journal article" date="2015" name="BMC Genomics">
        <title>Draft genome of a commonly misdiagnosed multidrug resistant pathogen Candida auris.</title>
        <authorList>
            <person name="Chatterjee S."/>
            <person name="Alampalli S.V."/>
            <person name="Nageshan R.K."/>
            <person name="Chettiar S.T."/>
            <person name="Joshi S."/>
            <person name="Tatu U.S."/>
        </authorList>
    </citation>
    <scope>NUCLEOTIDE SEQUENCE [LARGE SCALE GENOMIC DNA]</scope>
    <source>
        <strain evidence="3">6684</strain>
    </source>
</reference>
<keyword evidence="1" id="KW-0812">Transmembrane</keyword>
<dbReference type="EMBL" id="LGST01000003">
    <property type="protein sequence ID" value="KNE02597.1"/>
    <property type="molecule type" value="Genomic_DNA"/>
</dbReference>
<name>A0A0L0P8B5_CANAR</name>
<comment type="caution">
    <text evidence="2">The sequence shown here is derived from an EMBL/GenBank/DDBJ whole genome shotgun (WGS) entry which is preliminary data.</text>
</comment>
<accession>A0A0L0P8B5</accession>
<keyword evidence="1" id="KW-0472">Membrane</keyword>
<proteinExistence type="predicted"/>
<sequence length="61" mass="7218">MEAERSDFDIMLHATDFVPQQRLDWLHLGLEDCGHALKGDIYSTLIFIIFIVFFWRLACKM</sequence>
<dbReference type="AlphaFoldDB" id="A0A0L0P8B5"/>
<evidence type="ECO:0000256" key="1">
    <source>
        <dbReference type="SAM" id="Phobius"/>
    </source>
</evidence>
<feature type="transmembrane region" description="Helical" evidence="1">
    <location>
        <begin position="41"/>
        <end position="59"/>
    </location>
</feature>
<evidence type="ECO:0000313" key="2">
    <source>
        <dbReference type="EMBL" id="KNE02597.1"/>
    </source>
</evidence>
<keyword evidence="1" id="KW-1133">Transmembrane helix</keyword>
<evidence type="ECO:0000313" key="3">
    <source>
        <dbReference type="Proteomes" id="UP000037122"/>
    </source>
</evidence>
<dbReference type="VEuPathDB" id="FungiDB:QG37_00411"/>
<protein>
    <submittedName>
        <fullName evidence="2">Uncharacterized protein</fullName>
    </submittedName>
</protein>
<gene>
    <name evidence="2" type="ORF">QG37_00411</name>
</gene>